<dbReference type="OrthoDB" id="5590314at2759"/>
<dbReference type="GO" id="GO:0019546">
    <property type="term" value="P:L-arginine deiminase pathway"/>
    <property type="evidence" value="ECO:0007669"/>
    <property type="project" value="TreeGrafter"/>
</dbReference>
<protein>
    <recommendedName>
        <fullName evidence="3">Arginine deiminase</fullName>
    </recommendedName>
</protein>
<reference evidence="1 2" key="1">
    <citation type="submission" date="2011-02" db="EMBL/GenBank/DDBJ databases">
        <title>The Genome Sequence of Sphaeroforma arctica JP610.</title>
        <authorList>
            <consortium name="The Broad Institute Genome Sequencing Platform"/>
            <person name="Russ C."/>
            <person name="Cuomo C."/>
            <person name="Young S.K."/>
            <person name="Zeng Q."/>
            <person name="Gargeya S."/>
            <person name="Alvarado L."/>
            <person name="Berlin A."/>
            <person name="Chapman S.B."/>
            <person name="Chen Z."/>
            <person name="Freedman E."/>
            <person name="Gellesch M."/>
            <person name="Goldberg J."/>
            <person name="Griggs A."/>
            <person name="Gujja S."/>
            <person name="Heilman E."/>
            <person name="Heiman D."/>
            <person name="Howarth C."/>
            <person name="Mehta T."/>
            <person name="Neiman D."/>
            <person name="Pearson M."/>
            <person name="Roberts A."/>
            <person name="Saif S."/>
            <person name="Shea T."/>
            <person name="Shenoy N."/>
            <person name="Sisk P."/>
            <person name="Stolte C."/>
            <person name="Sykes S."/>
            <person name="White J."/>
            <person name="Yandava C."/>
            <person name="Burger G."/>
            <person name="Gray M.W."/>
            <person name="Holland P.W.H."/>
            <person name="King N."/>
            <person name="Lang F.B.F."/>
            <person name="Roger A.J."/>
            <person name="Ruiz-Trillo I."/>
            <person name="Haas B."/>
            <person name="Nusbaum C."/>
            <person name="Birren B."/>
        </authorList>
    </citation>
    <scope>NUCLEOTIDE SEQUENCE [LARGE SCALE GENOMIC DNA]</scope>
    <source>
        <strain evidence="1 2">JP610</strain>
    </source>
</reference>
<dbReference type="AlphaFoldDB" id="A0A0L0G9T1"/>
<dbReference type="SUPFAM" id="SSF55909">
    <property type="entry name" value="Pentein"/>
    <property type="match status" value="1"/>
</dbReference>
<dbReference type="eggNOG" id="ENOG502QU2S">
    <property type="taxonomic scope" value="Eukaryota"/>
</dbReference>
<keyword evidence="2" id="KW-1185">Reference proteome</keyword>
<dbReference type="GeneID" id="25902554"/>
<evidence type="ECO:0008006" key="3">
    <source>
        <dbReference type="Google" id="ProtNLM"/>
    </source>
</evidence>
<dbReference type="RefSeq" id="XP_014159689.1">
    <property type="nucleotide sequence ID" value="XM_014304214.1"/>
</dbReference>
<accession>A0A0L0G9T1</accession>
<dbReference type="EMBL" id="KQ241684">
    <property type="protein sequence ID" value="KNC85787.1"/>
    <property type="molecule type" value="Genomic_DNA"/>
</dbReference>
<dbReference type="STRING" id="667725.A0A0L0G9T1"/>
<proteinExistence type="predicted"/>
<evidence type="ECO:0000313" key="2">
    <source>
        <dbReference type="Proteomes" id="UP000054560"/>
    </source>
</evidence>
<dbReference type="PANTHER" id="PTHR47271">
    <property type="entry name" value="ARGININE DEIMINASE"/>
    <property type="match status" value="1"/>
</dbReference>
<evidence type="ECO:0000313" key="1">
    <source>
        <dbReference type="EMBL" id="KNC85787.1"/>
    </source>
</evidence>
<dbReference type="Pfam" id="PF02274">
    <property type="entry name" value="ADI"/>
    <property type="match status" value="1"/>
</dbReference>
<organism evidence="1 2">
    <name type="scientific">Sphaeroforma arctica JP610</name>
    <dbReference type="NCBI Taxonomy" id="667725"/>
    <lineage>
        <taxon>Eukaryota</taxon>
        <taxon>Ichthyosporea</taxon>
        <taxon>Ichthyophonida</taxon>
        <taxon>Sphaeroforma</taxon>
    </lineage>
</organism>
<dbReference type="Gene3D" id="3.75.10.10">
    <property type="entry name" value="L-arginine/glycine Amidinotransferase, Chain A"/>
    <property type="match status" value="1"/>
</dbReference>
<dbReference type="Proteomes" id="UP000054560">
    <property type="component" value="Unassembled WGS sequence"/>
</dbReference>
<dbReference type="GO" id="GO:0016990">
    <property type="term" value="F:arginine deiminase activity"/>
    <property type="evidence" value="ECO:0007669"/>
    <property type="project" value="TreeGrafter"/>
</dbReference>
<dbReference type="PANTHER" id="PTHR47271:SF2">
    <property type="entry name" value="ARGININE DEIMINASE"/>
    <property type="match status" value="1"/>
</dbReference>
<sequence>MWVFYHGLTPTTSAELINEVGQVHENDPISVVLTCSAALPKSMGAMHPAGSLYEKPVNIMDTIRQHEKFKELLRENGATVLDVKQVLSEDTNKFVNARLDLENLAASMMTYQLDPTCDDRLLNKDDRYYLGNAYKAKVLSAMSASQLVDVILTRPTVTLTPSLRDTGFTAAYQLFPLSNVVFTRDQQITTKKGVVMCNLSSKQRKAETEVMSFVWKKLGVKVIGEIPDPGRLEGGDFFALGDSCMIGVGLRTNMEAIQYMMDEDLLGYNKIQVIKDELEVSQDRMHLDTYFSILDDHTVCVMEECLGEDSNTRRYVDEYVRKDENSSYEKVQSDVEFAQFLKNEGYGVIHIPGDYQLKYGCNCLNLGNGNVLCVHLPTARMIAASPLFKGKIQYLDFDGITALYGAAHCASQVVRRIPRAGTK</sequence>
<gene>
    <name evidence="1" type="ORF">SARC_02050</name>
</gene>
<name>A0A0L0G9T1_9EUKA</name>